<feature type="region of interest" description="Disordered" evidence="1">
    <location>
        <begin position="1"/>
        <end position="22"/>
    </location>
</feature>
<dbReference type="Proteomes" id="UP001054945">
    <property type="component" value="Unassembled WGS sequence"/>
</dbReference>
<evidence type="ECO:0000313" key="2">
    <source>
        <dbReference type="EMBL" id="GIX90643.1"/>
    </source>
</evidence>
<proteinExistence type="predicted"/>
<comment type="caution">
    <text evidence="2">The sequence shown here is derived from an EMBL/GenBank/DDBJ whole genome shotgun (WGS) entry which is preliminary data.</text>
</comment>
<gene>
    <name evidence="2" type="ORF">CEXT_574651</name>
</gene>
<evidence type="ECO:0000256" key="1">
    <source>
        <dbReference type="SAM" id="MobiDB-lite"/>
    </source>
</evidence>
<keyword evidence="3" id="KW-1185">Reference proteome</keyword>
<dbReference type="EMBL" id="BPLR01003959">
    <property type="protein sequence ID" value="GIX90643.1"/>
    <property type="molecule type" value="Genomic_DNA"/>
</dbReference>
<name>A0AAV4P0U1_CAEEX</name>
<reference evidence="2 3" key="1">
    <citation type="submission" date="2021-06" db="EMBL/GenBank/DDBJ databases">
        <title>Caerostris extrusa draft genome.</title>
        <authorList>
            <person name="Kono N."/>
            <person name="Arakawa K."/>
        </authorList>
    </citation>
    <scope>NUCLEOTIDE SEQUENCE [LARGE SCALE GENOMIC DNA]</scope>
</reference>
<organism evidence="2 3">
    <name type="scientific">Caerostris extrusa</name>
    <name type="common">Bark spider</name>
    <name type="synonym">Caerostris bankana</name>
    <dbReference type="NCBI Taxonomy" id="172846"/>
    <lineage>
        <taxon>Eukaryota</taxon>
        <taxon>Metazoa</taxon>
        <taxon>Ecdysozoa</taxon>
        <taxon>Arthropoda</taxon>
        <taxon>Chelicerata</taxon>
        <taxon>Arachnida</taxon>
        <taxon>Araneae</taxon>
        <taxon>Araneomorphae</taxon>
        <taxon>Entelegynae</taxon>
        <taxon>Araneoidea</taxon>
        <taxon>Araneidae</taxon>
        <taxon>Caerostris</taxon>
    </lineage>
</organism>
<evidence type="ECO:0000313" key="3">
    <source>
        <dbReference type="Proteomes" id="UP001054945"/>
    </source>
</evidence>
<protein>
    <submittedName>
        <fullName evidence="2">Uncharacterized protein</fullName>
    </submittedName>
</protein>
<accession>A0AAV4P0U1</accession>
<dbReference type="AlphaFoldDB" id="A0AAV4P0U1"/>
<sequence length="99" mass="11474">MGGRYTHNGAPRPQASRAATAPQLFQMRRAKREKKAVQIQKKLTASFFQIHRKWCTEMWGWNFLSSPSLRSLLFAFGIDVTPYLSSRIDVILLFTTERK</sequence>